<gene>
    <name evidence="1" type="primary">ck455</name>
</gene>
<dbReference type="Proteomes" id="UP001224087">
    <property type="component" value="Segment"/>
</dbReference>
<accession>A0A6G8MYP1</accession>
<sequence length="97" mass="11571">MGCIFSHLHPLSERHKSFVLCLCGRDMCTYRCTIDTREGNFHPDMAKYLRRRKNNLENFTACDECMCAKLEQVFTRYPLGWKENQLYFTSYEKANFP</sequence>
<organism evidence="1 2">
    <name type="scientific">Cedratvirus kamchatka</name>
    <dbReference type="NCBI Taxonomy" id="2716914"/>
    <lineage>
        <taxon>Viruses</taxon>
        <taxon>Pithoviruses</taxon>
        <taxon>Orthocedratvirinae</taxon>
        <taxon>Alphacedratvirus</taxon>
        <taxon>Alphacedratvirus rossiense</taxon>
    </lineage>
</organism>
<evidence type="ECO:0000313" key="1">
    <source>
        <dbReference type="EMBL" id="QIN54580.1"/>
    </source>
</evidence>
<dbReference type="EMBL" id="MN873693">
    <property type="protein sequence ID" value="QIN54580.1"/>
    <property type="molecule type" value="Genomic_DNA"/>
</dbReference>
<reference evidence="1" key="1">
    <citation type="submission" date="2019-12" db="EMBL/GenBank/DDBJ databases">
        <title>The DNA Methylation Landscape of Giant Viruses.</title>
        <authorList>
            <person name="Jeudy S."/>
            <person name="Rigou S."/>
            <person name="Alempic J.-M."/>
            <person name="Claverie J.-M."/>
            <person name="Abergel C."/>
            <person name="Legendre M."/>
        </authorList>
    </citation>
    <scope>NUCLEOTIDE SEQUENCE</scope>
    <source>
        <strain evidence="1">P4</strain>
    </source>
</reference>
<evidence type="ECO:0000313" key="2">
    <source>
        <dbReference type="Proteomes" id="UP001224087"/>
    </source>
</evidence>
<proteinExistence type="predicted"/>
<keyword evidence="2" id="KW-1185">Reference proteome</keyword>
<protein>
    <submittedName>
        <fullName evidence="1">Uncharacterized protein</fullName>
    </submittedName>
</protein>
<name>A0A6G8MYP1_9VIRU</name>